<dbReference type="GO" id="GO:0003682">
    <property type="term" value="F:chromatin binding"/>
    <property type="evidence" value="ECO:0007669"/>
    <property type="project" value="EnsemblFungi"/>
</dbReference>
<dbReference type="EMBL" id="HE576757">
    <property type="protein sequence ID" value="CCC70779.1"/>
    <property type="molecule type" value="Genomic_DNA"/>
</dbReference>
<dbReference type="KEGG" id="ncs:NCAS_0F02950"/>
<dbReference type="GO" id="GO:0010032">
    <property type="term" value="P:meiotic chromosome condensation"/>
    <property type="evidence" value="ECO:0007669"/>
    <property type="project" value="EnsemblFungi"/>
</dbReference>
<evidence type="ECO:0000256" key="3">
    <source>
        <dbReference type="ARBA" id="ARBA00022454"/>
    </source>
</evidence>
<dbReference type="eggNOG" id="KOG2025">
    <property type="taxonomic scope" value="Eukaryota"/>
</dbReference>
<evidence type="ECO:0000256" key="2">
    <source>
        <dbReference type="ARBA" id="ARBA00006533"/>
    </source>
</evidence>
<keyword evidence="5" id="KW-0498">Mitosis</keyword>
<organism evidence="10 11">
    <name type="scientific">Naumovozyma castellii</name>
    <name type="common">Yeast</name>
    <name type="synonym">Saccharomyces castellii</name>
    <dbReference type="NCBI Taxonomy" id="27288"/>
    <lineage>
        <taxon>Eukaryota</taxon>
        <taxon>Fungi</taxon>
        <taxon>Dikarya</taxon>
        <taxon>Ascomycota</taxon>
        <taxon>Saccharomycotina</taxon>
        <taxon>Saccharomycetes</taxon>
        <taxon>Saccharomycetales</taxon>
        <taxon>Saccharomycetaceae</taxon>
        <taxon>Naumovozyma</taxon>
    </lineage>
</organism>
<dbReference type="HOGENOM" id="CLU_004446_1_1_1"/>
<comment type="subcellular location">
    <subcellularLocation>
        <location evidence="1">Chromosome</location>
    </subcellularLocation>
</comment>
<dbReference type="OMA" id="NHQKNFV"/>
<keyword evidence="4" id="KW-0132">Cell division</keyword>
<dbReference type="Proteomes" id="UP000001640">
    <property type="component" value="Chromosome 6"/>
</dbReference>
<dbReference type="FunCoup" id="G0VH07">
    <property type="interactions" value="279"/>
</dbReference>
<evidence type="ECO:0000256" key="6">
    <source>
        <dbReference type="ARBA" id="ARBA00023067"/>
    </source>
</evidence>
<feature type="region of interest" description="Disordered" evidence="8">
    <location>
        <begin position="988"/>
        <end position="1025"/>
    </location>
</feature>
<proteinExistence type="inferred from homology"/>
<evidence type="ECO:0000313" key="10">
    <source>
        <dbReference type="EMBL" id="CCC70779.1"/>
    </source>
</evidence>
<evidence type="ECO:0000313" key="11">
    <source>
        <dbReference type="Proteomes" id="UP000001640"/>
    </source>
</evidence>
<feature type="compositionally biased region" description="Polar residues" evidence="8">
    <location>
        <begin position="896"/>
        <end position="907"/>
    </location>
</feature>
<evidence type="ECO:0000256" key="5">
    <source>
        <dbReference type="ARBA" id="ARBA00022776"/>
    </source>
</evidence>
<dbReference type="InParanoid" id="G0VH07"/>
<dbReference type="InterPro" id="IPR016024">
    <property type="entry name" value="ARM-type_fold"/>
</dbReference>
<dbReference type="PANTHER" id="PTHR14418">
    <property type="entry name" value="CONDENSIN COMPLEX SUBUNIT 3-RELATED"/>
    <property type="match status" value="1"/>
</dbReference>
<protein>
    <recommendedName>
        <fullName evidence="9">Nuclear condensin complex subunit 3 C-terminal domain-containing protein</fullName>
    </recommendedName>
</protein>
<evidence type="ECO:0000256" key="7">
    <source>
        <dbReference type="ARBA" id="ARBA00023306"/>
    </source>
</evidence>
<dbReference type="AlphaFoldDB" id="G0VH07"/>
<dbReference type="SUPFAM" id="SSF48371">
    <property type="entry name" value="ARM repeat"/>
    <property type="match status" value="1"/>
</dbReference>
<dbReference type="GO" id="GO:0070058">
    <property type="term" value="P:tRNA gene clustering"/>
    <property type="evidence" value="ECO:0007669"/>
    <property type="project" value="EnsemblFungi"/>
</dbReference>
<dbReference type="PANTHER" id="PTHR14418:SF5">
    <property type="entry name" value="CONDENSIN COMPLEX SUBUNIT 3"/>
    <property type="match status" value="1"/>
</dbReference>
<reference evidence="10 11" key="1">
    <citation type="journal article" date="2011" name="Proc. Natl. Acad. Sci. U.S.A.">
        <title>Evolutionary erosion of yeast sex chromosomes by mating-type switching accidents.</title>
        <authorList>
            <person name="Gordon J.L."/>
            <person name="Armisen D."/>
            <person name="Proux-Wera E."/>
            <person name="Oheigeartaigh S.S."/>
            <person name="Byrne K.P."/>
            <person name="Wolfe K.H."/>
        </authorList>
    </citation>
    <scope>NUCLEOTIDE SEQUENCE [LARGE SCALE GENOMIC DNA]</scope>
    <source>
        <strain evidence="11">ATCC 76901 / BCRC 22586 / CBS 4309 / NBRC 1992 / NRRL Y-12630</strain>
    </source>
</reference>
<dbReference type="InterPro" id="IPR027165">
    <property type="entry name" value="CND3"/>
</dbReference>
<keyword evidence="6" id="KW-0226">DNA condensation</keyword>
<dbReference type="GO" id="GO:0051301">
    <property type="term" value="P:cell division"/>
    <property type="evidence" value="ECO:0007669"/>
    <property type="project" value="UniProtKB-KW"/>
</dbReference>
<dbReference type="OrthoDB" id="27187at2759"/>
<dbReference type="GO" id="GO:1903342">
    <property type="term" value="P:negative regulation of meiotic DNA double-strand break formation"/>
    <property type="evidence" value="ECO:0007669"/>
    <property type="project" value="EnsemblFungi"/>
</dbReference>
<dbReference type="GO" id="GO:0007076">
    <property type="term" value="P:mitotic chromosome condensation"/>
    <property type="evidence" value="ECO:0007669"/>
    <property type="project" value="EnsemblFungi"/>
</dbReference>
<feature type="region of interest" description="Disordered" evidence="8">
    <location>
        <begin position="498"/>
        <end position="523"/>
    </location>
</feature>
<keyword evidence="11" id="KW-1185">Reference proteome</keyword>
<dbReference type="InterPro" id="IPR025977">
    <property type="entry name" value="Cnd3_C"/>
</dbReference>
<dbReference type="RefSeq" id="XP_003677133.1">
    <property type="nucleotide sequence ID" value="XM_003677085.1"/>
</dbReference>
<reference key="2">
    <citation type="submission" date="2011-08" db="EMBL/GenBank/DDBJ databases">
        <title>Genome sequence of Naumovozyma castellii.</title>
        <authorList>
            <person name="Gordon J.L."/>
            <person name="Armisen D."/>
            <person name="Proux-Wera E."/>
            <person name="OhEigeartaigh S.S."/>
            <person name="Byrne K.P."/>
            <person name="Wolfe K.H."/>
        </authorList>
    </citation>
    <scope>NUCLEOTIDE SEQUENCE</scope>
    <source>
        <strain>Type strain:CBS 4309</strain>
    </source>
</reference>
<dbReference type="Gene3D" id="1.25.10.10">
    <property type="entry name" value="Leucine-rich Repeat Variant"/>
    <property type="match status" value="1"/>
</dbReference>
<dbReference type="InterPro" id="IPR011989">
    <property type="entry name" value="ARM-like"/>
</dbReference>
<dbReference type="GO" id="GO:0000796">
    <property type="term" value="C:condensin complex"/>
    <property type="evidence" value="ECO:0007669"/>
    <property type="project" value="EnsemblFungi"/>
</dbReference>
<accession>G0VH07</accession>
<evidence type="ECO:0000256" key="4">
    <source>
        <dbReference type="ARBA" id="ARBA00022618"/>
    </source>
</evidence>
<feature type="compositionally biased region" description="Basic and acidic residues" evidence="8">
    <location>
        <begin position="498"/>
        <end position="511"/>
    </location>
</feature>
<gene>
    <name evidence="10" type="primary">NCAS0F02950</name>
    <name evidence="10" type="ordered locus">NCAS_0F02950</name>
</gene>
<name>G0VH07_NAUCA</name>
<dbReference type="STRING" id="1064592.G0VH07"/>
<feature type="region of interest" description="Disordered" evidence="8">
    <location>
        <begin position="891"/>
        <end position="914"/>
    </location>
</feature>
<dbReference type="GeneID" id="96904426"/>
<keyword evidence="7" id="KW-0131">Cell cycle</keyword>
<dbReference type="GO" id="GO:0051307">
    <property type="term" value="P:meiotic chromosome separation"/>
    <property type="evidence" value="ECO:0007669"/>
    <property type="project" value="EnsemblFungi"/>
</dbReference>
<dbReference type="GO" id="GO:0007130">
    <property type="term" value="P:synaptonemal complex assembly"/>
    <property type="evidence" value="ECO:0007669"/>
    <property type="project" value="EnsemblFungi"/>
</dbReference>
<evidence type="ECO:0000256" key="1">
    <source>
        <dbReference type="ARBA" id="ARBA00004286"/>
    </source>
</evidence>
<feature type="domain" description="Nuclear condensin complex subunit 3 C-terminal" evidence="9">
    <location>
        <begin position="560"/>
        <end position="843"/>
    </location>
</feature>
<keyword evidence="3" id="KW-0158">Chromosome</keyword>
<dbReference type="GO" id="GO:0070550">
    <property type="term" value="P:rDNA chromatin condensation"/>
    <property type="evidence" value="ECO:0007669"/>
    <property type="project" value="EnsemblFungi"/>
</dbReference>
<feature type="compositionally biased region" description="Polar residues" evidence="8">
    <location>
        <begin position="1005"/>
        <end position="1025"/>
    </location>
</feature>
<dbReference type="Pfam" id="PF12719">
    <property type="entry name" value="Cnd3"/>
    <property type="match status" value="1"/>
</dbReference>
<evidence type="ECO:0000259" key="9">
    <source>
        <dbReference type="Pfam" id="PF12719"/>
    </source>
</evidence>
<comment type="similarity">
    <text evidence="2">Belongs to the CND3 (condensin subunit 3) family.</text>
</comment>
<sequence>MSNESDMDVDNEEVNSRICRSVAEVFQKAQSTYAGHRKHIAVLKKIQSKAVDQGYEEAFNYWFNKCVTKILPLKKNEVVGDRIIKLIAAFIASLDRENDLLIQAQDQQNEDEEVDSTFSRFINQFVRHILRAIECKDKNVRFRVTQLLVVIMDNIGEIDEELYTLLLWSLNKRIYDKEPMVRIQAVFCLTKFQEENENEGEEELSDATQTLLKCIQNDPSAEVRRAAMLNLISNKKTRPYILERARDVNAINRRLVYSRVLKGMGKVLFEEVEPKILDQLIMWGLDDRESHVRRECTKLISHHWLNLLDGDLIRLLENLDITSSTFTSKALNSMFQSRSDIITKLKFPADLWKEFTIETAFLFRCFYIYCVENNLIEIIEENFPETAILADYLQFYLEKRFFPKNADTMNEEDNATYEFILEQLLIMANKYDFGDEIGRRSILNTVRTMLNFTKLPDSLIAIGLEVLKSLSINERDFITMAIEIINDIRDDDIELQEQEEHQKKRDATKEGNDEEEENDSVESFHSAVEHLVNGVSNMSEQDIMNQLPPEKEARPETMIQCLTRSAYMLKLVNTSLNENIMITSLIDTLITPAVRNTENKIRELGIRNMGLCCLLDLQLAIDNLYIFGMCVSKGNASLKNIALQVIVDIFSVHGTAVVDGDGKVDSVSLHKIFYKVLKNNELPECQAVAAEGLCKLFLADIFNDDDLFEAFVLAYFSPENSKNEALVQAFAFCIPVYCFSHPNHQERMTRMAADILLRLCMRWDELQNSEPPDEDLSMLKPNIIFQELIFWTDPRKLVNKSEEEASKIDYQLSFLIDVLKVLGRIEQKEIKKMFITNVNSFFISSEQDSTKLTEILEFINDTLENETLGPMNKNSLEKLKNTVGECLQIARDRSTNESSNTSKLSSNDTDEYSRVLEECSTNEVAAAGHEPELEGGEVDSTEVINNEVSDGFDKPNVENEPLAANAGQSNCRGSDLLEQIDNSIEGVAPPQRNIRKRRRNDIDEGTSNDSVTTESQTTSDIKQKSVNFNLGNLSFDDESAADASYAE</sequence>
<evidence type="ECO:0000256" key="8">
    <source>
        <dbReference type="SAM" id="MobiDB-lite"/>
    </source>
</evidence>
<dbReference type="GO" id="GO:0000793">
    <property type="term" value="C:condensed chromosome"/>
    <property type="evidence" value="ECO:0007669"/>
    <property type="project" value="TreeGrafter"/>
</dbReference>